<organism evidence="2 3">
    <name type="scientific">Metabacillus mangrovi</name>
    <dbReference type="NCBI Taxonomy" id="1491830"/>
    <lineage>
        <taxon>Bacteria</taxon>
        <taxon>Bacillati</taxon>
        <taxon>Bacillota</taxon>
        <taxon>Bacilli</taxon>
        <taxon>Bacillales</taxon>
        <taxon>Bacillaceae</taxon>
        <taxon>Metabacillus</taxon>
    </lineage>
</organism>
<keyword evidence="1" id="KW-1133">Transmembrane helix</keyword>
<dbReference type="AlphaFoldDB" id="A0A7X2S3W1"/>
<keyword evidence="1" id="KW-0812">Transmembrane</keyword>
<protein>
    <submittedName>
        <fullName evidence="2">Uncharacterized protein</fullName>
    </submittedName>
</protein>
<feature type="transmembrane region" description="Helical" evidence="1">
    <location>
        <begin position="30"/>
        <end position="54"/>
    </location>
</feature>
<evidence type="ECO:0000313" key="3">
    <source>
        <dbReference type="Proteomes" id="UP000434639"/>
    </source>
</evidence>
<sequence length="59" mass="6217">MNKRLITGMILICAGMSLLMSALVLKPAGIALAALLAPSILCNISGITFIAPYLKEKRS</sequence>
<accession>A0A7X2S3W1</accession>
<dbReference type="Proteomes" id="UP000434639">
    <property type="component" value="Unassembled WGS sequence"/>
</dbReference>
<dbReference type="RefSeq" id="WP_155111758.1">
    <property type="nucleotide sequence ID" value="NZ_WMIB01000005.1"/>
</dbReference>
<comment type="caution">
    <text evidence="2">The sequence shown here is derived from an EMBL/GenBank/DDBJ whole genome shotgun (WGS) entry which is preliminary data.</text>
</comment>
<evidence type="ECO:0000313" key="2">
    <source>
        <dbReference type="EMBL" id="MTH53223.1"/>
    </source>
</evidence>
<dbReference type="EMBL" id="WMIB01000005">
    <property type="protein sequence ID" value="MTH53223.1"/>
    <property type="molecule type" value="Genomic_DNA"/>
</dbReference>
<keyword evidence="1" id="KW-0472">Membrane</keyword>
<feature type="transmembrane region" description="Helical" evidence="1">
    <location>
        <begin position="5"/>
        <end position="24"/>
    </location>
</feature>
<reference evidence="2 3" key="1">
    <citation type="journal article" date="2017" name="Int. J. Syst. Evol. Microbiol.">
        <title>Bacillus mangrovi sp. nov., isolated from a sediment sample from a mangrove forest.</title>
        <authorList>
            <person name="Gupta V."/>
            <person name="Singh P.K."/>
            <person name="Korpole S."/>
            <person name="Tanuku N.R.S."/>
            <person name="Pinnaka A.K."/>
        </authorList>
    </citation>
    <scope>NUCLEOTIDE SEQUENCE [LARGE SCALE GENOMIC DNA]</scope>
    <source>
        <strain evidence="2 3">KCTC 33872</strain>
    </source>
</reference>
<gene>
    <name evidence="2" type="ORF">GKZ89_07335</name>
</gene>
<keyword evidence="3" id="KW-1185">Reference proteome</keyword>
<name>A0A7X2S3W1_9BACI</name>
<proteinExistence type="predicted"/>
<evidence type="ECO:0000256" key="1">
    <source>
        <dbReference type="SAM" id="Phobius"/>
    </source>
</evidence>